<keyword evidence="6" id="KW-0813">Transport</keyword>
<dbReference type="STRING" id="407821.A0A087U837"/>
<dbReference type="PANTHER" id="PTHR10513">
    <property type="entry name" value="DEOXYNUCLEOSIDE KINASE"/>
    <property type="match status" value="1"/>
</dbReference>
<dbReference type="EMBL" id="KK118647">
    <property type="protein sequence ID" value="KFM73526.1"/>
    <property type="molecule type" value="Genomic_DNA"/>
</dbReference>
<sequence>MALFALPRIINYEMHRTRIMLTYIPKFSRIQSACITSKEFRDPNIKKPAPWPYETKKYRYWNMFTDGTLKRFDENTALIVVDGNIGAGKSSFAKQLAEAFDMKLFAEPDIESYFVSAYGYDIRKIDELLPPSYKCCDLSTFYKNPHHPNVTAFQFRMFMQRLDQYIDALAHILNTGQGVVMERCVYGDIVFLETMYKFGYISGPARQLYLDIRKNAVLEELFRPHLIIYLDISPEVTLERIKKRNDPAEVNSKVLTKEYLESIEYHYKQIYLKDMDKHAEILVYDWTNFGDVEVVVEDIERIDFDRYTKFDAKLEDWRKEDDWEWCYWRRRFTMHKLTLLKYANIFRPKVTELYHPGEEVEEFQNLITRIPG</sequence>
<keyword evidence="11" id="KW-0249">Electron transport</keyword>
<dbReference type="PIRSF" id="PIRSF000543">
    <property type="entry name" value="NADH_UQ_42KD"/>
    <property type="match status" value="1"/>
</dbReference>
<gene>
    <name evidence="16" type="ORF">X975_16946</name>
</gene>
<reference evidence="16 17" key="1">
    <citation type="submission" date="2013-11" db="EMBL/GenBank/DDBJ databases">
        <title>Genome sequencing of Stegodyphus mimosarum.</title>
        <authorList>
            <person name="Bechsgaard J."/>
        </authorList>
    </citation>
    <scope>NUCLEOTIDE SEQUENCE [LARGE SCALE GENOMIC DNA]</scope>
</reference>
<dbReference type="GO" id="GO:0005759">
    <property type="term" value="C:mitochondrial matrix"/>
    <property type="evidence" value="ECO:0007669"/>
    <property type="project" value="UniProtKB-SubCell"/>
</dbReference>
<evidence type="ECO:0000313" key="17">
    <source>
        <dbReference type="Proteomes" id="UP000054359"/>
    </source>
</evidence>
<evidence type="ECO:0000256" key="4">
    <source>
        <dbReference type="ARBA" id="ARBA00008606"/>
    </source>
</evidence>
<accession>A0A087U837</accession>
<keyword evidence="7" id="KW-0285">Flavoprotein</keyword>
<evidence type="ECO:0000313" key="16">
    <source>
        <dbReference type="EMBL" id="KFM73526.1"/>
    </source>
</evidence>
<comment type="cofactor">
    <cofactor evidence="1">
        <name>FAD</name>
        <dbReference type="ChEBI" id="CHEBI:57692"/>
    </cofactor>
</comment>
<evidence type="ECO:0000256" key="8">
    <source>
        <dbReference type="ARBA" id="ARBA00022660"/>
    </source>
</evidence>
<evidence type="ECO:0000256" key="10">
    <source>
        <dbReference type="ARBA" id="ARBA00022946"/>
    </source>
</evidence>
<evidence type="ECO:0000256" key="7">
    <source>
        <dbReference type="ARBA" id="ARBA00022630"/>
    </source>
</evidence>
<dbReference type="GO" id="GO:0006120">
    <property type="term" value="P:mitochondrial electron transport, NADH to ubiquinone"/>
    <property type="evidence" value="ECO:0007669"/>
    <property type="project" value="InterPro"/>
</dbReference>
<dbReference type="Proteomes" id="UP000054359">
    <property type="component" value="Unassembled WGS sequence"/>
</dbReference>
<name>A0A087U837_STEMI</name>
<dbReference type="PANTHER" id="PTHR10513:SF15">
    <property type="entry name" value="NADH DEHYDROGENASE [UBIQUINONE] 1 ALPHA SUBCOMPLEX SUBUNIT 10, MITOCHONDRIAL"/>
    <property type="match status" value="1"/>
</dbReference>
<keyword evidence="8" id="KW-0679">Respiratory chain</keyword>
<comment type="function">
    <text evidence="2">Accessory subunit of the mitochondrial membrane respiratory chain NADH dehydrogenase (Complex I), that is believed not to be involved in catalysis. Complex I functions in the transfer of electrons from NADH to the respiratory chain. The immediate electron acceptor for the enzyme is believed to be ubiquinone.</text>
</comment>
<dbReference type="Gene3D" id="3.40.50.300">
    <property type="entry name" value="P-loop containing nucleotide triphosphate hydrolases"/>
    <property type="match status" value="1"/>
</dbReference>
<proteinExistence type="inferred from homology"/>
<evidence type="ECO:0000256" key="1">
    <source>
        <dbReference type="ARBA" id="ARBA00001974"/>
    </source>
</evidence>
<keyword evidence="12" id="KW-0496">Mitochondrion</keyword>
<keyword evidence="10" id="KW-0809">Transit peptide</keyword>
<evidence type="ECO:0000256" key="14">
    <source>
        <dbReference type="ARBA" id="ARBA00032828"/>
    </source>
</evidence>
<keyword evidence="9" id="KW-0274">FAD</keyword>
<evidence type="ECO:0000256" key="9">
    <source>
        <dbReference type="ARBA" id="ARBA00022827"/>
    </source>
</evidence>
<organism evidence="16 17">
    <name type="scientific">Stegodyphus mimosarum</name>
    <name type="common">African social velvet spider</name>
    <dbReference type="NCBI Taxonomy" id="407821"/>
    <lineage>
        <taxon>Eukaryota</taxon>
        <taxon>Metazoa</taxon>
        <taxon>Ecdysozoa</taxon>
        <taxon>Arthropoda</taxon>
        <taxon>Chelicerata</taxon>
        <taxon>Arachnida</taxon>
        <taxon>Araneae</taxon>
        <taxon>Araneomorphae</taxon>
        <taxon>Entelegynae</taxon>
        <taxon>Eresoidea</taxon>
        <taxon>Eresidae</taxon>
        <taxon>Stegodyphus</taxon>
    </lineage>
</organism>
<feature type="non-terminal residue" evidence="16">
    <location>
        <position position="372"/>
    </location>
</feature>
<keyword evidence="16" id="KW-0830">Ubiquinone</keyword>
<dbReference type="InterPro" id="IPR050566">
    <property type="entry name" value="Deoxyribonucleoside_kinase"/>
</dbReference>
<dbReference type="OMA" id="DPHNKKM"/>
<dbReference type="AlphaFoldDB" id="A0A087U837"/>
<comment type="subcellular location">
    <subcellularLocation>
        <location evidence="3">Mitochondrion matrix</location>
    </subcellularLocation>
</comment>
<feature type="domain" description="Deoxynucleoside kinase" evidence="15">
    <location>
        <begin position="79"/>
        <end position="306"/>
    </location>
</feature>
<dbReference type="Pfam" id="PF01712">
    <property type="entry name" value="dNK"/>
    <property type="match status" value="1"/>
</dbReference>
<dbReference type="OrthoDB" id="17400at2759"/>
<evidence type="ECO:0000256" key="5">
    <source>
        <dbReference type="ARBA" id="ARBA00017279"/>
    </source>
</evidence>
<evidence type="ECO:0000256" key="12">
    <source>
        <dbReference type="ARBA" id="ARBA00023128"/>
    </source>
</evidence>
<protein>
    <recommendedName>
        <fullName evidence="5">NADH dehydrogenase [ubiquinone] 1 alpha subcomplex subunit 10, mitochondrial</fullName>
    </recommendedName>
    <alternativeName>
        <fullName evidence="14">Complex I-42kD</fullName>
    </alternativeName>
    <alternativeName>
        <fullName evidence="13">NADH-ubiquinone oxidoreductase 42 kDa subunit</fullName>
    </alternativeName>
</protein>
<evidence type="ECO:0000256" key="11">
    <source>
        <dbReference type="ARBA" id="ARBA00022982"/>
    </source>
</evidence>
<evidence type="ECO:0000256" key="13">
    <source>
        <dbReference type="ARBA" id="ARBA00032628"/>
    </source>
</evidence>
<evidence type="ECO:0000256" key="3">
    <source>
        <dbReference type="ARBA" id="ARBA00004305"/>
    </source>
</evidence>
<evidence type="ECO:0000259" key="15">
    <source>
        <dbReference type="Pfam" id="PF01712"/>
    </source>
</evidence>
<dbReference type="SUPFAM" id="SSF52540">
    <property type="entry name" value="P-loop containing nucleoside triphosphate hydrolases"/>
    <property type="match status" value="1"/>
</dbReference>
<evidence type="ECO:0000256" key="2">
    <source>
        <dbReference type="ARBA" id="ARBA00003195"/>
    </source>
</evidence>
<keyword evidence="17" id="KW-1185">Reference proteome</keyword>
<dbReference type="InterPro" id="IPR031314">
    <property type="entry name" value="DNK_dom"/>
</dbReference>
<dbReference type="InterPro" id="IPR015828">
    <property type="entry name" value="NDUFA10"/>
</dbReference>
<evidence type="ECO:0000256" key="6">
    <source>
        <dbReference type="ARBA" id="ARBA00022448"/>
    </source>
</evidence>
<dbReference type="InterPro" id="IPR027417">
    <property type="entry name" value="P-loop_NTPase"/>
</dbReference>
<comment type="similarity">
    <text evidence="4">Belongs to the complex I NDUFA10 subunit family.</text>
</comment>